<dbReference type="RefSeq" id="WP_012855013.1">
    <property type="nucleotide sequence ID" value="NC_013510.1"/>
</dbReference>
<name>D1A6D3_THECD</name>
<dbReference type="InterPro" id="IPR050789">
    <property type="entry name" value="Diverse_Enzym_Activities"/>
</dbReference>
<dbReference type="InterPro" id="IPR012338">
    <property type="entry name" value="Beta-lactam/transpept-like"/>
</dbReference>
<feature type="chain" id="PRO_5003019421" evidence="2">
    <location>
        <begin position="29"/>
        <end position="396"/>
    </location>
</feature>
<dbReference type="Proteomes" id="UP000001918">
    <property type="component" value="Chromosome"/>
</dbReference>
<dbReference type="STRING" id="471852.Tcur_4710"/>
<evidence type="ECO:0000256" key="2">
    <source>
        <dbReference type="SAM" id="SignalP"/>
    </source>
</evidence>
<dbReference type="Pfam" id="PF00144">
    <property type="entry name" value="Beta-lactamase"/>
    <property type="match status" value="1"/>
</dbReference>
<feature type="region of interest" description="Disordered" evidence="1">
    <location>
        <begin position="26"/>
        <end position="47"/>
    </location>
</feature>
<dbReference type="MEROPS" id="S12.A23"/>
<reference evidence="4 5" key="1">
    <citation type="journal article" date="2011" name="Stand. Genomic Sci.">
        <title>Complete genome sequence of Thermomonospora curvata type strain (B9).</title>
        <authorList>
            <person name="Chertkov O."/>
            <person name="Sikorski J."/>
            <person name="Nolan M."/>
            <person name="Lapidus A."/>
            <person name="Lucas S."/>
            <person name="Del Rio T.G."/>
            <person name="Tice H."/>
            <person name="Cheng J.F."/>
            <person name="Goodwin L."/>
            <person name="Pitluck S."/>
            <person name="Liolios K."/>
            <person name="Ivanova N."/>
            <person name="Mavromatis K."/>
            <person name="Mikhailova N."/>
            <person name="Ovchinnikova G."/>
            <person name="Pati A."/>
            <person name="Chen A."/>
            <person name="Palaniappan K."/>
            <person name="Djao O.D."/>
            <person name="Land M."/>
            <person name="Hauser L."/>
            <person name="Chang Y.J."/>
            <person name="Jeffries C.D."/>
            <person name="Brettin T."/>
            <person name="Han C."/>
            <person name="Detter J.C."/>
            <person name="Rohde M."/>
            <person name="Goker M."/>
            <person name="Woyke T."/>
            <person name="Bristow J."/>
            <person name="Eisen J.A."/>
            <person name="Markowitz V."/>
            <person name="Hugenholtz P."/>
            <person name="Klenk H.P."/>
            <person name="Kyrpides N.C."/>
        </authorList>
    </citation>
    <scope>NUCLEOTIDE SEQUENCE [LARGE SCALE GENOMIC DNA]</scope>
    <source>
        <strain evidence="5">ATCC 19995 / DSM 43183 / JCM 3096 / KCTC 9072 / NBRC 15933 / NCIMB 10081 / Henssen B9</strain>
    </source>
</reference>
<dbReference type="OrthoDB" id="9814204at2"/>
<dbReference type="PANTHER" id="PTHR43283">
    <property type="entry name" value="BETA-LACTAMASE-RELATED"/>
    <property type="match status" value="1"/>
</dbReference>
<evidence type="ECO:0000313" key="5">
    <source>
        <dbReference type="Proteomes" id="UP000001918"/>
    </source>
</evidence>
<evidence type="ECO:0000259" key="3">
    <source>
        <dbReference type="Pfam" id="PF00144"/>
    </source>
</evidence>
<feature type="domain" description="Beta-lactamase-related" evidence="3">
    <location>
        <begin position="85"/>
        <end position="358"/>
    </location>
</feature>
<accession>D1A6D3</accession>
<dbReference type="eggNOG" id="COG1680">
    <property type="taxonomic scope" value="Bacteria"/>
</dbReference>
<protein>
    <submittedName>
        <fullName evidence="4">Beta-lactamase</fullName>
    </submittedName>
</protein>
<dbReference type="AlphaFoldDB" id="D1A6D3"/>
<dbReference type="Gene3D" id="3.40.710.10">
    <property type="entry name" value="DD-peptidase/beta-lactamase superfamily"/>
    <property type="match status" value="1"/>
</dbReference>
<dbReference type="PANTHER" id="PTHR43283:SF14">
    <property type="entry name" value="BLL8153 PROTEIN"/>
    <property type="match status" value="1"/>
</dbReference>
<evidence type="ECO:0000313" key="4">
    <source>
        <dbReference type="EMBL" id="ACZ00232.1"/>
    </source>
</evidence>
<evidence type="ECO:0000256" key="1">
    <source>
        <dbReference type="SAM" id="MobiDB-lite"/>
    </source>
</evidence>
<dbReference type="KEGG" id="tcu:Tcur_4710"/>
<keyword evidence="5" id="KW-1185">Reference proteome</keyword>
<dbReference type="HOGENOM" id="CLU_030169_0_2_11"/>
<gene>
    <name evidence="4" type="ordered locus">Tcur_4710</name>
</gene>
<feature type="signal peptide" evidence="2">
    <location>
        <begin position="1"/>
        <end position="28"/>
    </location>
</feature>
<dbReference type="InterPro" id="IPR001466">
    <property type="entry name" value="Beta-lactam-related"/>
</dbReference>
<organism evidence="4 5">
    <name type="scientific">Thermomonospora curvata (strain ATCC 19995 / DSM 43183 / JCM 3096 / KCTC 9072 / NBRC 15933 / NCIMB 10081 / Henssen B9)</name>
    <dbReference type="NCBI Taxonomy" id="471852"/>
    <lineage>
        <taxon>Bacteria</taxon>
        <taxon>Bacillati</taxon>
        <taxon>Actinomycetota</taxon>
        <taxon>Actinomycetes</taxon>
        <taxon>Streptosporangiales</taxon>
        <taxon>Thermomonosporaceae</taxon>
        <taxon>Thermomonospora</taxon>
    </lineage>
</organism>
<keyword evidence="2" id="KW-0732">Signal</keyword>
<dbReference type="EMBL" id="CP001738">
    <property type="protein sequence ID" value="ACZ00232.1"/>
    <property type="molecule type" value="Genomic_DNA"/>
</dbReference>
<dbReference type="SUPFAM" id="SSF56601">
    <property type="entry name" value="beta-lactamase/transpeptidase-like"/>
    <property type="match status" value="1"/>
</dbReference>
<sequence>MRLRAVRAALPALALAAAVVLPAPQVAAAPPPSAPAATRPRPDERPRGLLPIAWTTLRPSADPVRLRKRTRPLPVTYEWNGRRHTLEDFLTRSGTQGFVVLDGRTIVAERYRGATRHTRFQSWSMAKSFTATAVGIALAEGRIAGIDDPVTDYVPELKRSGYAGVSIRDVLRMSSGIEWDENRDVPLLHAGAAFGASVERMAARQRRGWEPGSRFEYTSVNSFVLAWVVARATGMPFHEYLQRRIWSAAGMADTALVGADHYGADLGYCCIYATARDFARFGLLYLRGGRAGGRRVVPREWVRASTRPSAPFNEPRGETSRGYGLHWWVGGGGHGDYMAAGLGGQRIYVSPRHGVVIVKNTLYADISGGEELTAFRAVAAHVAATRRAAPSPGGAR</sequence>
<proteinExistence type="predicted"/>